<organism evidence="2 3">
    <name type="scientific">Anopheles merus</name>
    <name type="common">Mosquito</name>
    <dbReference type="NCBI Taxonomy" id="30066"/>
    <lineage>
        <taxon>Eukaryota</taxon>
        <taxon>Metazoa</taxon>
        <taxon>Ecdysozoa</taxon>
        <taxon>Arthropoda</taxon>
        <taxon>Hexapoda</taxon>
        <taxon>Insecta</taxon>
        <taxon>Pterygota</taxon>
        <taxon>Neoptera</taxon>
        <taxon>Endopterygota</taxon>
        <taxon>Diptera</taxon>
        <taxon>Nematocera</taxon>
        <taxon>Culicoidea</taxon>
        <taxon>Culicidae</taxon>
        <taxon>Anophelinae</taxon>
        <taxon>Anopheles</taxon>
    </lineage>
</organism>
<evidence type="ECO:0000313" key="3">
    <source>
        <dbReference type="Proteomes" id="UP000075903"/>
    </source>
</evidence>
<dbReference type="VEuPathDB" id="VectorBase:AMEM002852"/>
<proteinExistence type="predicted"/>
<evidence type="ECO:0000313" key="2">
    <source>
        <dbReference type="EnsemblMetazoa" id="AMEM002852-PA"/>
    </source>
</evidence>
<keyword evidence="1" id="KW-1133">Transmembrane helix</keyword>
<feature type="transmembrane region" description="Helical" evidence="1">
    <location>
        <begin position="36"/>
        <end position="60"/>
    </location>
</feature>
<dbReference type="EnsemblMetazoa" id="AMEM002852-RA">
    <property type="protein sequence ID" value="AMEM002852-PA"/>
    <property type="gene ID" value="AMEM002852"/>
</dbReference>
<keyword evidence="1" id="KW-0472">Membrane</keyword>
<accession>A0A182USG7</accession>
<dbReference type="Proteomes" id="UP000075903">
    <property type="component" value="Unassembled WGS sequence"/>
</dbReference>
<keyword evidence="3" id="KW-1185">Reference proteome</keyword>
<reference evidence="2" key="1">
    <citation type="submission" date="2020-05" db="UniProtKB">
        <authorList>
            <consortium name="EnsemblMetazoa"/>
        </authorList>
    </citation>
    <scope>IDENTIFICATION</scope>
    <source>
        <strain evidence="2">MAF</strain>
    </source>
</reference>
<name>A0A182USG7_ANOME</name>
<evidence type="ECO:0000256" key="1">
    <source>
        <dbReference type="SAM" id="Phobius"/>
    </source>
</evidence>
<sequence>MPAAASRHMPIICRCPSVLAFLRRNMSSDPPATSSITIIIGCFCTQMPISLTMFGWSYCFRMRPSCRNLRFCSSGSVIRHVLTATSVFFDDFSLALYTSPKLPRPILSSRITSSLLSSQRSRRTGLRSTAPERPVTGSSDWYWCTISSSRVSGVMAARVRMRFLRTGGRGGNKKL</sequence>
<protein>
    <submittedName>
        <fullName evidence="2">Uncharacterized protein</fullName>
    </submittedName>
</protein>
<dbReference type="AlphaFoldDB" id="A0A182USG7"/>
<keyword evidence="1" id="KW-0812">Transmembrane</keyword>